<evidence type="ECO:0000256" key="1">
    <source>
        <dbReference type="ARBA" id="ARBA00004123"/>
    </source>
</evidence>
<keyword evidence="15" id="KW-1185">Reference proteome</keyword>
<dbReference type="PROSITE" id="PS51523">
    <property type="entry name" value="ZF_HD_DIMER"/>
    <property type="match status" value="1"/>
</dbReference>
<proteinExistence type="predicted"/>
<keyword evidence="9 10" id="KW-0539">Nucleus</keyword>
<evidence type="ECO:0000256" key="5">
    <source>
        <dbReference type="ARBA" id="ARBA00023015"/>
    </source>
</evidence>
<evidence type="ECO:0000256" key="7">
    <source>
        <dbReference type="ARBA" id="ARBA00023155"/>
    </source>
</evidence>
<evidence type="ECO:0000256" key="11">
    <source>
        <dbReference type="SAM" id="MobiDB-lite"/>
    </source>
</evidence>
<keyword evidence="7 10" id="KW-0371">Homeobox</keyword>
<gene>
    <name evidence="14" type="ORF">VitviT2T_005521</name>
</gene>
<dbReference type="Gene3D" id="1.10.10.60">
    <property type="entry name" value="Homeodomain-like"/>
    <property type="match status" value="1"/>
</dbReference>
<feature type="region of interest" description="Disordered" evidence="11">
    <location>
        <begin position="70"/>
        <end position="124"/>
    </location>
</feature>
<feature type="region of interest" description="Disordered" evidence="11">
    <location>
        <begin position="339"/>
        <end position="361"/>
    </location>
</feature>
<dbReference type="InterPro" id="IPR001356">
    <property type="entry name" value="HD"/>
</dbReference>
<evidence type="ECO:0000256" key="2">
    <source>
        <dbReference type="ARBA" id="ARBA00022723"/>
    </source>
</evidence>
<dbReference type="NCBIfam" id="TIGR01566">
    <property type="entry name" value="ZF_HD_prot_N"/>
    <property type="match status" value="1"/>
</dbReference>
<evidence type="ECO:0000259" key="12">
    <source>
        <dbReference type="PROSITE" id="PS50071"/>
    </source>
</evidence>
<feature type="region of interest" description="Disordered" evidence="11">
    <location>
        <begin position="1"/>
        <end position="57"/>
    </location>
</feature>
<dbReference type="InterPro" id="IPR006455">
    <property type="entry name" value="Homeodomain_ZF_HD"/>
</dbReference>
<evidence type="ECO:0000256" key="10">
    <source>
        <dbReference type="PROSITE-ProRule" id="PRU00108"/>
    </source>
</evidence>
<reference evidence="14 15" key="1">
    <citation type="journal article" date="2023" name="Hortic Res">
        <title>The complete reference genome for grapevine (Vitis vinifera L.) genetics and breeding.</title>
        <authorList>
            <person name="Shi X."/>
            <person name="Cao S."/>
            <person name="Wang X."/>
            <person name="Huang S."/>
            <person name="Wang Y."/>
            <person name="Liu Z."/>
            <person name="Liu W."/>
            <person name="Leng X."/>
            <person name="Peng Y."/>
            <person name="Wang N."/>
            <person name="Wang Y."/>
            <person name="Ma Z."/>
            <person name="Xu X."/>
            <person name="Zhang F."/>
            <person name="Xue H."/>
            <person name="Zhong H."/>
            <person name="Wang Y."/>
            <person name="Zhang K."/>
            <person name="Velt A."/>
            <person name="Avia K."/>
            <person name="Holtgrawe D."/>
            <person name="Grimplet J."/>
            <person name="Matus J.T."/>
            <person name="Ware D."/>
            <person name="Wu X."/>
            <person name="Wang H."/>
            <person name="Liu C."/>
            <person name="Fang Y."/>
            <person name="Rustenholz C."/>
            <person name="Cheng Z."/>
            <person name="Xiao H."/>
            <person name="Zhou Y."/>
        </authorList>
    </citation>
    <scope>NUCLEOTIDE SEQUENCE [LARGE SCALE GENOMIC DNA]</scope>
    <source>
        <strain evidence="15">cv. Pinot noir / PN40024</strain>
        <tissue evidence="14">Leaf</tissue>
    </source>
</reference>
<dbReference type="EMBL" id="CP126651">
    <property type="protein sequence ID" value="WJZ86018.1"/>
    <property type="molecule type" value="Genomic_DNA"/>
</dbReference>
<accession>A0ABY9BTX3</accession>
<feature type="domain" description="ZF-HD dimerization-type" evidence="13">
    <location>
        <begin position="129"/>
        <end position="178"/>
    </location>
</feature>
<keyword evidence="3" id="KW-0863">Zinc-finger</keyword>
<evidence type="ECO:0000256" key="8">
    <source>
        <dbReference type="ARBA" id="ARBA00023163"/>
    </source>
</evidence>
<dbReference type="Proteomes" id="UP001227230">
    <property type="component" value="Chromosome 4"/>
</dbReference>
<protein>
    <recommendedName>
        <fullName evidence="16">Zinc-finger homeodomain protein 6</fullName>
    </recommendedName>
</protein>
<feature type="DNA-binding region" description="Homeobox" evidence="10">
    <location>
        <begin position="281"/>
        <end position="344"/>
    </location>
</feature>
<evidence type="ECO:0008006" key="16">
    <source>
        <dbReference type="Google" id="ProtNLM"/>
    </source>
</evidence>
<name>A0ABY9BTX3_VITVI</name>
<evidence type="ECO:0000256" key="9">
    <source>
        <dbReference type="ARBA" id="ARBA00023242"/>
    </source>
</evidence>
<evidence type="ECO:0000313" key="15">
    <source>
        <dbReference type="Proteomes" id="UP001227230"/>
    </source>
</evidence>
<evidence type="ECO:0000256" key="4">
    <source>
        <dbReference type="ARBA" id="ARBA00022833"/>
    </source>
</evidence>
<feature type="compositionally biased region" description="Basic and acidic residues" evidence="11">
    <location>
        <begin position="350"/>
        <end position="361"/>
    </location>
</feature>
<dbReference type="PANTHER" id="PTHR31948">
    <property type="entry name" value="ZINC-FINGER HOMEODOMAIN PROTEIN 2"/>
    <property type="match status" value="1"/>
</dbReference>
<dbReference type="InterPro" id="IPR009057">
    <property type="entry name" value="Homeodomain-like_sf"/>
</dbReference>
<organism evidence="14 15">
    <name type="scientific">Vitis vinifera</name>
    <name type="common">Grape</name>
    <dbReference type="NCBI Taxonomy" id="29760"/>
    <lineage>
        <taxon>Eukaryota</taxon>
        <taxon>Viridiplantae</taxon>
        <taxon>Streptophyta</taxon>
        <taxon>Embryophyta</taxon>
        <taxon>Tracheophyta</taxon>
        <taxon>Spermatophyta</taxon>
        <taxon>Magnoliopsida</taxon>
        <taxon>eudicotyledons</taxon>
        <taxon>Gunneridae</taxon>
        <taxon>Pentapetalae</taxon>
        <taxon>rosids</taxon>
        <taxon>Vitales</taxon>
        <taxon>Vitaceae</taxon>
        <taxon>Viteae</taxon>
        <taxon>Vitis</taxon>
    </lineage>
</organism>
<dbReference type="PANTHER" id="PTHR31948:SF119">
    <property type="entry name" value="ZINC-FINGER HOMEODOMAIN PROTEIN 6-LIKE"/>
    <property type="match status" value="1"/>
</dbReference>
<comment type="subcellular location">
    <subcellularLocation>
        <location evidence="1 10">Nucleus</location>
    </subcellularLocation>
</comment>
<keyword evidence="5" id="KW-0805">Transcription regulation</keyword>
<evidence type="ECO:0000259" key="13">
    <source>
        <dbReference type="PROSITE" id="PS51523"/>
    </source>
</evidence>
<keyword evidence="2" id="KW-0479">Metal-binding</keyword>
<evidence type="ECO:0000256" key="6">
    <source>
        <dbReference type="ARBA" id="ARBA00023125"/>
    </source>
</evidence>
<dbReference type="SUPFAM" id="SSF46689">
    <property type="entry name" value="Homeodomain-like"/>
    <property type="match status" value="1"/>
</dbReference>
<dbReference type="NCBIfam" id="TIGR01565">
    <property type="entry name" value="homeo_ZF_HD"/>
    <property type="match status" value="1"/>
</dbReference>
<dbReference type="PROSITE" id="PS50071">
    <property type="entry name" value="HOMEOBOX_2"/>
    <property type="match status" value="1"/>
</dbReference>
<dbReference type="Pfam" id="PF04770">
    <property type="entry name" value="ZF-HD_dimer"/>
    <property type="match status" value="1"/>
</dbReference>
<dbReference type="InterPro" id="IPR006456">
    <property type="entry name" value="ZF_HD_homeobox_Cys/His_dimer"/>
</dbReference>
<keyword evidence="6 10" id="KW-0238">DNA-binding</keyword>
<sequence length="443" mass="48742">MELRGQDKEIGMPSSLGYSPPNRESPSKVSPASIVLPVGDRRRDGAASGTTVLSPSQTLDHRHLHHHQFNLQQQTQHGEVGDPDPDPDPVSATIAVSGATATPITGGSNPKVAAAPPHPPPQSAASIRYRECLKNHAASMGGHVFDGCGEFMPSGEEGTLEALKCAACDCHRNFHRKEIDGESQPTANCYYTCNPNTNSSRRNTIAPQLPPSHAPLPHLHQHHKYSHGLSGSPLMSPIPPMMMAFGGGGGAPAESSSEDLNMFQSNVGMHLQPQPAFALSKKRFRTKFSQEQKDKMQEFAEKLGWKIQKQEEQEVQQFCSDVGVKRQVFKVWMHNNKQAMKKKQLSKSSSPERERERKEETNDKNCTYFPLCLVVMDSWEVITLGSRGFLIHAPLSSYLNIGHWLMDKAGCPILQPILHFDTEEIVAQAGENSSKLLPRAEVN</sequence>
<feature type="compositionally biased region" description="Polar residues" evidence="11">
    <location>
        <begin position="99"/>
        <end position="108"/>
    </location>
</feature>
<feature type="domain" description="Homeobox" evidence="12">
    <location>
        <begin position="279"/>
        <end position="343"/>
    </location>
</feature>
<keyword evidence="4" id="KW-0862">Zinc</keyword>
<feature type="compositionally biased region" description="Basic and acidic residues" evidence="11">
    <location>
        <begin position="1"/>
        <end position="10"/>
    </location>
</feature>
<evidence type="ECO:0000256" key="3">
    <source>
        <dbReference type="ARBA" id="ARBA00022771"/>
    </source>
</evidence>
<keyword evidence="8" id="KW-0804">Transcription</keyword>
<evidence type="ECO:0000313" key="14">
    <source>
        <dbReference type="EMBL" id="WJZ86018.1"/>
    </source>
</evidence>